<dbReference type="Gene3D" id="1.10.10.10">
    <property type="entry name" value="Winged helix-like DNA-binding domain superfamily/Winged helix DNA-binding domain"/>
    <property type="match status" value="1"/>
</dbReference>
<dbReference type="InterPro" id="IPR005119">
    <property type="entry name" value="LysR_subst-bd"/>
</dbReference>
<proteinExistence type="inferred from homology"/>
<keyword evidence="2" id="KW-0805">Transcription regulation</keyword>
<gene>
    <name evidence="6" type="ORF">HG542_09670</name>
</gene>
<evidence type="ECO:0000256" key="1">
    <source>
        <dbReference type="ARBA" id="ARBA00009437"/>
    </source>
</evidence>
<dbReference type="Pfam" id="PF03466">
    <property type="entry name" value="LysR_substrate"/>
    <property type="match status" value="1"/>
</dbReference>
<dbReference type="Gene3D" id="3.40.190.10">
    <property type="entry name" value="Periplasmic binding protein-like II"/>
    <property type="match status" value="2"/>
</dbReference>
<dbReference type="PROSITE" id="PS50931">
    <property type="entry name" value="HTH_LYSR"/>
    <property type="match status" value="1"/>
</dbReference>
<evidence type="ECO:0000313" key="6">
    <source>
        <dbReference type="EMBL" id="NVK77934.1"/>
    </source>
</evidence>
<dbReference type="Proteomes" id="UP000587462">
    <property type="component" value="Unassembled WGS sequence"/>
</dbReference>
<dbReference type="AlphaFoldDB" id="A0A7Y7B313"/>
<dbReference type="GO" id="GO:0032993">
    <property type="term" value="C:protein-DNA complex"/>
    <property type="evidence" value="ECO:0007669"/>
    <property type="project" value="TreeGrafter"/>
</dbReference>
<dbReference type="GO" id="GO:0003700">
    <property type="term" value="F:DNA-binding transcription factor activity"/>
    <property type="evidence" value="ECO:0007669"/>
    <property type="project" value="InterPro"/>
</dbReference>
<feature type="domain" description="HTH lysR-type" evidence="5">
    <location>
        <begin position="14"/>
        <end position="71"/>
    </location>
</feature>
<dbReference type="InterPro" id="IPR036388">
    <property type="entry name" value="WH-like_DNA-bd_sf"/>
</dbReference>
<dbReference type="SUPFAM" id="SSF46785">
    <property type="entry name" value="Winged helix' DNA-binding domain"/>
    <property type="match status" value="1"/>
</dbReference>
<dbReference type="GO" id="GO:0003677">
    <property type="term" value="F:DNA binding"/>
    <property type="evidence" value="ECO:0007669"/>
    <property type="project" value="UniProtKB-KW"/>
</dbReference>
<accession>A0A7Y7B313</accession>
<dbReference type="InterPro" id="IPR000847">
    <property type="entry name" value="LysR_HTH_N"/>
</dbReference>
<dbReference type="SUPFAM" id="SSF53850">
    <property type="entry name" value="Periplasmic binding protein-like II"/>
    <property type="match status" value="1"/>
</dbReference>
<comment type="caution">
    <text evidence="6">The sequence shown here is derived from an EMBL/GenBank/DDBJ whole genome shotgun (WGS) entry which is preliminary data.</text>
</comment>
<protein>
    <submittedName>
        <fullName evidence="6">LysR family transcriptional regulator</fullName>
    </submittedName>
</protein>
<evidence type="ECO:0000256" key="3">
    <source>
        <dbReference type="ARBA" id="ARBA00023125"/>
    </source>
</evidence>
<sequence>MPLPDHLCSGVMDVDLRHLRNFLAVAEEGGFTAAARRLHLAQPTLTRSIRTLEEALGVRLFDRTTRRTALTDKGRELRSSLVPLLHRLDTALTGLRKGESLRVGFNWGLPEGLSGTAARFGDETGVAVEFVRSDTPLAGLDTGTVDVALLRAEPLPKGLRGVLLCEDTRVAAVPGHWPLAARSRLGWAELADLPLVVNTVSGVTFPAMWPAGRRPTVGAECRNYDEWLEKVAAGLGVGSAPAAAARRHLHPAVRMIPLDDAPVVRAYLAYPSHGAHPQAARFADEAWRAAEALATKGLTADEQPARGC</sequence>
<dbReference type="EMBL" id="JABBXF010000016">
    <property type="protein sequence ID" value="NVK77934.1"/>
    <property type="molecule type" value="Genomic_DNA"/>
</dbReference>
<evidence type="ECO:0000259" key="5">
    <source>
        <dbReference type="PROSITE" id="PS50931"/>
    </source>
</evidence>
<keyword evidence="3" id="KW-0238">DNA-binding</keyword>
<comment type="similarity">
    <text evidence="1">Belongs to the LysR transcriptional regulatory family.</text>
</comment>
<dbReference type="PRINTS" id="PR00039">
    <property type="entry name" value="HTHLYSR"/>
</dbReference>
<reference evidence="6 7" key="1">
    <citation type="submission" date="2020-04" db="EMBL/GenBank/DDBJ databases">
        <title>Draft Genome Sequence of Streptomyces morookaense DSM 40503, an 8-azaguanine-producing strain.</title>
        <authorList>
            <person name="Qi J."/>
            <person name="Gao J.-M."/>
        </authorList>
    </citation>
    <scope>NUCLEOTIDE SEQUENCE [LARGE SCALE GENOMIC DNA]</scope>
    <source>
        <strain evidence="6 7">DSM 40503</strain>
    </source>
</reference>
<evidence type="ECO:0000256" key="2">
    <source>
        <dbReference type="ARBA" id="ARBA00023015"/>
    </source>
</evidence>
<dbReference type="PANTHER" id="PTHR30346">
    <property type="entry name" value="TRANSCRIPTIONAL DUAL REGULATOR HCAR-RELATED"/>
    <property type="match status" value="1"/>
</dbReference>
<dbReference type="Pfam" id="PF00126">
    <property type="entry name" value="HTH_1"/>
    <property type="match status" value="1"/>
</dbReference>
<dbReference type="InterPro" id="IPR036390">
    <property type="entry name" value="WH_DNA-bd_sf"/>
</dbReference>
<dbReference type="PANTHER" id="PTHR30346:SF17">
    <property type="entry name" value="LYSR FAMILY TRANSCRIPTIONAL REGULATOR"/>
    <property type="match status" value="1"/>
</dbReference>
<name>A0A7Y7B313_STRMO</name>
<keyword evidence="7" id="KW-1185">Reference proteome</keyword>
<dbReference type="FunFam" id="1.10.10.10:FF:000001">
    <property type="entry name" value="LysR family transcriptional regulator"/>
    <property type="match status" value="1"/>
</dbReference>
<organism evidence="6 7">
    <name type="scientific">Streptomyces morookaense</name>
    <name type="common">Streptoverticillium morookaense</name>
    <dbReference type="NCBI Taxonomy" id="1970"/>
    <lineage>
        <taxon>Bacteria</taxon>
        <taxon>Bacillati</taxon>
        <taxon>Actinomycetota</taxon>
        <taxon>Actinomycetes</taxon>
        <taxon>Kitasatosporales</taxon>
        <taxon>Streptomycetaceae</taxon>
        <taxon>Streptomyces</taxon>
    </lineage>
</organism>
<evidence type="ECO:0000313" key="7">
    <source>
        <dbReference type="Proteomes" id="UP000587462"/>
    </source>
</evidence>
<keyword evidence="4" id="KW-0804">Transcription</keyword>
<evidence type="ECO:0000256" key="4">
    <source>
        <dbReference type="ARBA" id="ARBA00023163"/>
    </source>
</evidence>